<organism evidence="2 3">
    <name type="scientific">Nocardioides marmorisolisilvae</name>
    <dbReference type="NCBI Taxonomy" id="1542737"/>
    <lineage>
        <taxon>Bacteria</taxon>
        <taxon>Bacillati</taxon>
        <taxon>Actinomycetota</taxon>
        <taxon>Actinomycetes</taxon>
        <taxon>Propionibacteriales</taxon>
        <taxon>Nocardioidaceae</taxon>
        <taxon>Nocardioides</taxon>
    </lineage>
</organism>
<dbReference type="InterPro" id="IPR029063">
    <property type="entry name" value="SAM-dependent_MTases_sf"/>
</dbReference>
<proteinExistence type="predicted"/>
<gene>
    <name evidence="2" type="ORF">EFL95_12325</name>
</gene>
<protein>
    <submittedName>
        <fullName evidence="2">Methyltransferase domain-containing protein</fullName>
    </submittedName>
</protein>
<accession>A0A3N0DW60</accession>
<keyword evidence="2" id="KW-0808">Transferase</keyword>
<dbReference type="GO" id="GO:0032259">
    <property type="term" value="P:methylation"/>
    <property type="evidence" value="ECO:0007669"/>
    <property type="project" value="UniProtKB-KW"/>
</dbReference>
<dbReference type="PANTHER" id="PTHR43861">
    <property type="entry name" value="TRANS-ACONITATE 2-METHYLTRANSFERASE-RELATED"/>
    <property type="match status" value="1"/>
</dbReference>
<dbReference type="CDD" id="cd02440">
    <property type="entry name" value="AdoMet_MTases"/>
    <property type="match status" value="1"/>
</dbReference>
<evidence type="ECO:0000313" key="2">
    <source>
        <dbReference type="EMBL" id="RNL79736.1"/>
    </source>
</evidence>
<feature type="domain" description="Methyltransferase type 11" evidence="1">
    <location>
        <begin position="35"/>
        <end position="133"/>
    </location>
</feature>
<dbReference type="SUPFAM" id="SSF53335">
    <property type="entry name" value="S-adenosyl-L-methionine-dependent methyltransferases"/>
    <property type="match status" value="1"/>
</dbReference>
<keyword evidence="3" id="KW-1185">Reference proteome</keyword>
<dbReference type="Proteomes" id="UP000277094">
    <property type="component" value="Unassembled WGS sequence"/>
</dbReference>
<dbReference type="AlphaFoldDB" id="A0A3N0DW60"/>
<sequence>MERDRPLERRASVRTAVVWDACRARLDGASDQTVIDIGGGTGGFAVRVAELGHRVTVIDPSPDALAALGRRAEERGVADRVVGQQGDLASLPELVESGSADLVLCHDVLGLVDDPRAALRTIHGVLRPGGALSLLVGQRHAAVLAKAMAGHFGEAVRTLDGEDGAERRFTAEEIAGLLAATGFSVAQTHAVRVFADLVPSTLLDLEPGAVAGLLELERAVAERPEYLALAAAIHTVSTV</sequence>
<dbReference type="EMBL" id="RJSG01000002">
    <property type="protein sequence ID" value="RNL79736.1"/>
    <property type="molecule type" value="Genomic_DNA"/>
</dbReference>
<reference evidence="2 3" key="1">
    <citation type="submission" date="2018-11" db="EMBL/GenBank/DDBJ databases">
        <authorList>
            <person name="Li F."/>
        </authorList>
    </citation>
    <scope>NUCLEOTIDE SEQUENCE [LARGE SCALE GENOMIC DNA]</scope>
    <source>
        <strain evidence="2 3">KIS18-7</strain>
    </source>
</reference>
<dbReference type="GO" id="GO:0008757">
    <property type="term" value="F:S-adenosylmethionine-dependent methyltransferase activity"/>
    <property type="evidence" value="ECO:0007669"/>
    <property type="project" value="InterPro"/>
</dbReference>
<keyword evidence="2" id="KW-0489">Methyltransferase</keyword>
<dbReference type="InterPro" id="IPR013216">
    <property type="entry name" value="Methyltransf_11"/>
</dbReference>
<dbReference type="OrthoDB" id="3366024at2"/>
<dbReference type="Pfam" id="PF08241">
    <property type="entry name" value="Methyltransf_11"/>
    <property type="match status" value="1"/>
</dbReference>
<name>A0A3N0DW60_9ACTN</name>
<dbReference type="RefSeq" id="WP_123234240.1">
    <property type="nucleotide sequence ID" value="NZ_RJSG01000002.1"/>
</dbReference>
<evidence type="ECO:0000313" key="3">
    <source>
        <dbReference type="Proteomes" id="UP000277094"/>
    </source>
</evidence>
<comment type="caution">
    <text evidence="2">The sequence shown here is derived from an EMBL/GenBank/DDBJ whole genome shotgun (WGS) entry which is preliminary data.</text>
</comment>
<dbReference type="Gene3D" id="3.40.50.150">
    <property type="entry name" value="Vaccinia Virus protein VP39"/>
    <property type="match status" value="1"/>
</dbReference>
<evidence type="ECO:0000259" key="1">
    <source>
        <dbReference type="Pfam" id="PF08241"/>
    </source>
</evidence>